<evidence type="ECO:0000313" key="1">
    <source>
        <dbReference type="EMBL" id="ABM39916.1"/>
    </source>
</evidence>
<dbReference type="GO" id="GO:0005829">
    <property type="term" value="C:cytosol"/>
    <property type="evidence" value="ECO:0007669"/>
    <property type="project" value="TreeGrafter"/>
</dbReference>
<dbReference type="GO" id="GO:0047840">
    <property type="term" value="F:dCTP diphosphatase activity"/>
    <property type="evidence" value="ECO:0007669"/>
    <property type="project" value="TreeGrafter"/>
</dbReference>
<dbReference type="OrthoDB" id="9791898at2"/>
<dbReference type="InterPro" id="IPR052555">
    <property type="entry name" value="dCTP_Pyrophosphatase"/>
</dbReference>
<accession>A1VW88</accession>
<name>A1VW88_POLNA</name>
<dbReference type="Gene3D" id="1.10.287.1080">
    <property type="entry name" value="MazG-like"/>
    <property type="match status" value="1"/>
</dbReference>
<keyword evidence="2" id="KW-1185">Reference proteome</keyword>
<dbReference type="GO" id="GO:0042262">
    <property type="term" value="P:DNA protection"/>
    <property type="evidence" value="ECO:0007669"/>
    <property type="project" value="TreeGrafter"/>
</dbReference>
<geneLocation type="plasmid" evidence="1 2">
    <name>pPNAP03</name>
</geneLocation>
<gene>
    <name evidence="1" type="ordered locus">Pnap_4851</name>
</gene>
<dbReference type="EMBL" id="CP000532">
    <property type="protein sequence ID" value="ABM39916.1"/>
    <property type="molecule type" value="Genomic_DNA"/>
</dbReference>
<dbReference type="Pfam" id="PF12643">
    <property type="entry name" value="MazG-like"/>
    <property type="match status" value="1"/>
</dbReference>
<evidence type="ECO:0000313" key="2">
    <source>
        <dbReference type="Proteomes" id="UP000000644"/>
    </source>
</evidence>
<dbReference type="PANTHER" id="PTHR46523:SF1">
    <property type="entry name" value="DCTP PYROPHOSPHATASE 1"/>
    <property type="match status" value="1"/>
</dbReference>
<dbReference type="HOGENOM" id="CLU_110454_2_2_4"/>
<dbReference type="PANTHER" id="PTHR46523">
    <property type="entry name" value="DCTP PYROPHOSPHATASE 1"/>
    <property type="match status" value="1"/>
</dbReference>
<proteinExistence type="predicted"/>
<dbReference type="PIRSF" id="PIRSF029826">
    <property type="entry name" value="UCP029826_pph"/>
    <property type="match status" value="1"/>
</dbReference>
<keyword evidence="1" id="KW-0378">Hydrolase</keyword>
<sequence length="117" mass="12887">MANAPLIDVSCLEAALQKFADERDWQQYHSPKNLAMALSAEVGELVEIFQWQTEEQSKLVAKDEATAQAVRDELADVLLYLVRLSSVLGVDLNEAVAQKLVKNVSKYPAGDSTPSRP</sequence>
<keyword evidence="1" id="KW-0614">Plasmid</keyword>
<dbReference type="GO" id="GO:0006253">
    <property type="term" value="P:dCTP catabolic process"/>
    <property type="evidence" value="ECO:0007669"/>
    <property type="project" value="TreeGrafter"/>
</dbReference>
<dbReference type="AlphaFoldDB" id="A1VW88"/>
<reference evidence="2" key="1">
    <citation type="journal article" date="2009" name="Environ. Microbiol.">
        <title>The genome of Polaromonas naphthalenivorans strain CJ2, isolated from coal tar-contaminated sediment, reveals physiological and metabolic versatility and evolution through extensive horizontal gene transfer.</title>
        <authorList>
            <person name="Yagi J.M."/>
            <person name="Sims D."/>
            <person name="Brettin T."/>
            <person name="Bruce D."/>
            <person name="Madsen E.L."/>
        </authorList>
    </citation>
    <scope>NUCLEOTIDE SEQUENCE [LARGE SCALE GENOMIC DNA]</scope>
    <source>
        <strain evidence="2">CJ2</strain>
        <plasmid evidence="2">Plasmid pPNAP03</plasmid>
    </source>
</reference>
<dbReference type="InterPro" id="IPR025984">
    <property type="entry name" value="DCTPP"/>
</dbReference>
<organism evidence="1 2">
    <name type="scientific">Polaromonas naphthalenivorans (strain CJ2)</name>
    <dbReference type="NCBI Taxonomy" id="365044"/>
    <lineage>
        <taxon>Bacteria</taxon>
        <taxon>Pseudomonadati</taxon>
        <taxon>Pseudomonadota</taxon>
        <taxon>Betaproteobacteria</taxon>
        <taxon>Burkholderiales</taxon>
        <taxon>Comamonadaceae</taxon>
        <taxon>Polaromonas</taxon>
    </lineage>
</organism>
<dbReference type="SUPFAM" id="SSF101386">
    <property type="entry name" value="all-alpha NTP pyrophosphatases"/>
    <property type="match status" value="1"/>
</dbReference>
<dbReference type="KEGG" id="pna:Pnap_4851"/>
<dbReference type="CDD" id="cd11537">
    <property type="entry name" value="NTP-PPase_RS21-C6_like"/>
    <property type="match status" value="1"/>
</dbReference>
<dbReference type="RefSeq" id="WP_011798287.1">
    <property type="nucleotide sequence ID" value="NC_008759.1"/>
</dbReference>
<protein>
    <submittedName>
        <fullName evidence="1">MazG nucleotide pyrophosphohydrolase</fullName>
    </submittedName>
</protein>
<dbReference type="Proteomes" id="UP000000644">
    <property type="component" value="Plasmid pPNAP03"/>
</dbReference>